<evidence type="ECO:0008006" key="3">
    <source>
        <dbReference type="Google" id="ProtNLM"/>
    </source>
</evidence>
<evidence type="ECO:0000313" key="2">
    <source>
        <dbReference type="Proteomes" id="UP001223978"/>
    </source>
</evidence>
<reference evidence="1 2" key="1">
    <citation type="submission" date="2023-05" db="EMBL/GenBank/DDBJ databases">
        <title>Draft genome sequence of Streptomyces sp. B-S-A6 isolated from a cave soil in Thailand.</title>
        <authorList>
            <person name="Chamroensaksri N."/>
            <person name="Muangham S."/>
        </authorList>
    </citation>
    <scope>NUCLEOTIDE SEQUENCE [LARGE SCALE GENOMIC DNA]</scope>
    <source>
        <strain evidence="1 2">B-S-A6</strain>
    </source>
</reference>
<dbReference type="RefSeq" id="WP_282547348.1">
    <property type="nucleotide sequence ID" value="NZ_JASCIQ010000082.1"/>
</dbReference>
<keyword evidence="2" id="KW-1185">Reference proteome</keyword>
<accession>A0ABT6SMR0</accession>
<dbReference type="Proteomes" id="UP001223978">
    <property type="component" value="Unassembled WGS sequence"/>
</dbReference>
<sequence length="178" mass="19579">MTTESPRYGIRALSWTTIQADQYPQHGPDTASWDGTQAAELNRLRGLVVVQAAQTEAVLGMILSRLDPVAPIDQPAGRLLNRIRQKIDGFCDTEWPPALDLIDDAVKRRNRVVHDSPTIGRVWREYATGGGEWVHVTTTLGDEDCDTTTLVRDLDLQQAATTTAVEILNSLTVPTSSD</sequence>
<dbReference type="EMBL" id="JASCIQ010000082">
    <property type="protein sequence ID" value="MDI3409480.1"/>
    <property type="molecule type" value="Genomic_DNA"/>
</dbReference>
<evidence type="ECO:0000313" key="1">
    <source>
        <dbReference type="EMBL" id="MDI3409480.1"/>
    </source>
</evidence>
<organism evidence="1 2">
    <name type="scientific">Streptomyces cavernicola</name>
    <dbReference type="NCBI Taxonomy" id="3043613"/>
    <lineage>
        <taxon>Bacteria</taxon>
        <taxon>Bacillati</taxon>
        <taxon>Actinomycetota</taxon>
        <taxon>Actinomycetes</taxon>
        <taxon>Kitasatosporales</taxon>
        <taxon>Streptomycetaceae</taxon>
        <taxon>Streptomyces</taxon>
    </lineage>
</organism>
<gene>
    <name evidence="1" type="ORF">QIS96_37380</name>
</gene>
<comment type="caution">
    <text evidence="1">The sequence shown here is derived from an EMBL/GenBank/DDBJ whole genome shotgun (WGS) entry which is preliminary data.</text>
</comment>
<protein>
    <recommendedName>
        <fullName evidence="3">RiboL-PSP-HEPN domain-containing protein</fullName>
    </recommendedName>
</protein>
<name>A0ABT6SMR0_9ACTN</name>
<proteinExistence type="predicted"/>